<dbReference type="KEGG" id="lac:LBA0723"/>
<dbReference type="Proteomes" id="UP000006381">
    <property type="component" value="Chromosome"/>
</dbReference>
<dbReference type="BioCyc" id="LACI272621:G1G49-741-MONOMER"/>
<dbReference type="Pfam" id="PF02595">
    <property type="entry name" value="Gly_kinase"/>
    <property type="match status" value="1"/>
</dbReference>
<dbReference type="InterPro" id="IPR018197">
    <property type="entry name" value="Glycerate_kinase_RE-like"/>
</dbReference>
<dbReference type="NCBIfam" id="TIGR00045">
    <property type="entry name" value="glycerate kinase"/>
    <property type="match status" value="1"/>
</dbReference>
<dbReference type="InterPro" id="IPR004381">
    <property type="entry name" value="Glycerate_kinase"/>
</dbReference>
<dbReference type="RefSeq" id="WP_003546645.1">
    <property type="nucleotide sequence ID" value="NC_006814.3"/>
</dbReference>
<dbReference type="PIRSF" id="PIRSF006078">
    <property type="entry name" value="GlxK"/>
    <property type="match status" value="1"/>
</dbReference>
<dbReference type="SUPFAM" id="SSF110738">
    <property type="entry name" value="Glycerate kinase I"/>
    <property type="match status" value="1"/>
</dbReference>
<dbReference type="HOGENOM" id="CLU_028255_0_0_9"/>
<dbReference type="EMBL" id="CP000033">
    <property type="protein sequence ID" value="AAV42594.1"/>
    <property type="molecule type" value="Genomic_DNA"/>
</dbReference>
<sequence length="378" mass="40290">MKFVLAPDSFKESMTAKEVCQAMKNGIQKVILNAQIFSIPMADGGEGTTDSLIDTTNGKKYSVEVTGPLNNKVTAHYGILGDNQTAIIEMAEASGLSYVPKEKRTSETIKKTTTFGTGELINAALKHNVKRIIIGLGGSSTNDGGSGMAQAIGVKFFDQNNHEINQKLSGGMLNRISRIDLTNINPQIKNTEFLIASDVTNPLTGTNGASYVFGPQKGADQSAVKELDENLSHYGKIIGKNIAQIPGSGAAGGLGAGLLAFTNATIHSGVNLIAQETHLEEKIKDADYVFTGEGGTDFQTKFGKTPYGVAQIAKKYNVPVISLAGYLGQGIDQLYKEGFTAIFGILDKAENINQALKDGPKNVERTTENIVRLINAKK</sequence>
<evidence type="ECO:0000256" key="1">
    <source>
        <dbReference type="ARBA" id="ARBA00006284"/>
    </source>
</evidence>
<dbReference type="InterPro" id="IPR036129">
    <property type="entry name" value="Glycerate_kinase_sf"/>
</dbReference>
<dbReference type="PATRIC" id="fig|272621.13.peg.689"/>
<name>Q5FL30_LACAC</name>
<gene>
    <name evidence="5" type="ordered locus">LBA0723</name>
</gene>
<evidence type="ECO:0000256" key="2">
    <source>
        <dbReference type="ARBA" id="ARBA00022679"/>
    </source>
</evidence>
<dbReference type="Gene3D" id="3.40.50.10350">
    <property type="entry name" value="Glycerate kinase, domain 1"/>
    <property type="match status" value="1"/>
</dbReference>
<dbReference type="InterPro" id="IPR018193">
    <property type="entry name" value="Glyc_kinase_flavodox-like_fold"/>
</dbReference>
<dbReference type="AlphaFoldDB" id="Q5FL30"/>
<dbReference type="GO" id="GO:0008887">
    <property type="term" value="F:glycerate kinase activity"/>
    <property type="evidence" value="ECO:0007669"/>
    <property type="project" value="UniProtKB-UniRule"/>
</dbReference>
<keyword evidence="6" id="KW-1185">Reference proteome</keyword>
<keyword evidence="3 4" id="KW-0418">Kinase</keyword>
<dbReference type="STRING" id="272621.LBA0723"/>
<evidence type="ECO:0000256" key="3">
    <source>
        <dbReference type="ARBA" id="ARBA00022777"/>
    </source>
</evidence>
<dbReference type="eggNOG" id="COG1929">
    <property type="taxonomic scope" value="Bacteria"/>
</dbReference>
<dbReference type="Gene3D" id="3.90.1510.10">
    <property type="entry name" value="Glycerate kinase, domain 2"/>
    <property type="match status" value="1"/>
</dbReference>
<protein>
    <submittedName>
        <fullName evidence="5">Glycerate kinase</fullName>
        <ecNumber evidence="5">2.7.1.31</ecNumber>
    </submittedName>
</protein>
<dbReference type="OrthoDB" id="9774290at2"/>
<dbReference type="PANTHER" id="PTHR21599:SF0">
    <property type="entry name" value="GLYCERATE KINASE"/>
    <property type="match status" value="1"/>
</dbReference>
<comment type="similarity">
    <text evidence="1 4">Belongs to the glycerate kinase type-1 family.</text>
</comment>
<evidence type="ECO:0000256" key="4">
    <source>
        <dbReference type="PIRNR" id="PIRNR006078"/>
    </source>
</evidence>
<evidence type="ECO:0000313" key="6">
    <source>
        <dbReference type="Proteomes" id="UP000006381"/>
    </source>
</evidence>
<reference evidence="5 6" key="1">
    <citation type="journal article" date="2005" name="Proc. Natl. Acad. Sci. U.S.A.">
        <title>Complete genome sequence of the probiotic lactic acid bacterium Lactobacillus acidophilus NCFM.</title>
        <authorList>
            <person name="Altermann E."/>
            <person name="Russell W.M."/>
            <person name="Azcarate-Peril M.A."/>
            <person name="Barrangou R."/>
            <person name="Buck B.L."/>
            <person name="McAuliffe O."/>
            <person name="Souther N."/>
            <person name="Dobson A."/>
            <person name="Duong T."/>
            <person name="Callanan M."/>
            <person name="Lick S."/>
            <person name="Hamrick A."/>
            <person name="Cano R."/>
            <person name="Klaenhammer T.R."/>
        </authorList>
    </citation>
    <scope>NUCLEOTIDE SEQUENCE [LARGE SCALE GENOMIC DNA]</scope>
    <source>
        <strain evidence="6">ATCC 700396 / NCK56 / N2 / NCFM</strain>
    </source>
</reference>
<dbReference type="EC" id="2.7.1.31" evidence="5"/>
<dbReference type="PANTHER" id="PTHR21599">
    <property type="entry name" value="GLYCERATE KINASE"/>
    <property type="match status" value="1"/>
</dbReference>
<accession>Q5FL30</accession>
<evidence type="ECO:0000313" key="5">
    <source>
        <dbReference type="EMBL" id="AAV42594.1"/>
    </source>
</evidence>
<dbReference type="GO" id="GO:0031388">
    <property type="term" value="P:organic acid phosphorylation"/>
    <property type="evidence" value="ECO:0007669"/>
    <property type="project" value="UniProtKB-UniRule"/>
</dbReference>
<keyword evidence="2 4" id="KW-0808">Transferase</keyword>
<organism evidence="6">
    <name type="scientific">Lactobacillus acidophilus (strain ATCC 700396 / NCK56 / N2 / NCFM)</name>
    <dbReference type="NCBI Taxonomy" id="272621"/>
    <lineage>
        <taxon>Bacteria</taxon>
        <taxon>Bacillati</taxon>
        <taxon>Bacillota</taxon>
        <taxon>Bacilli</taxon>
        <taxon>Lactobacillales</taxon>
        <taxon>Lactobacillaceae</taxon>
        <taxon>Lactobacillus</taxon>
    </lineage>
</organism>
<proteinExistence type="inferred from homology"/>
<dbReference type="GeneID" id="93290153"/>